<organism evidence="1 2">
    <name type="scientific">Pelomonas aquatica</name>
    <dbReference type="NCBI Taxonomy" id="431058"/>
    <lineage>
        <taxon>Bacteria</taxon>
        <taxon>Pseudomonadati</taxon>
        <taxon>Pseudomonadota</taxon>
        <taxon>Betaproteobacteria</taxon>
        <taxon>Burkholderiales</taxon>
        <taxon>Sphaerotilaceae</taxon>
        <taxon>Roseateles</taxon>
    </lineage>
</organism>
<name>A0A9X4LDK7_9BURK</name>
<proteinExistence type="predicted"/>
<dbReference type="AlphaFoldDB" id="A0A9X4LDK7"/>
<gene>
    <name evidence="1" type="ORF">EXJ73_03470</name>
</gene>
<reference evidence="1" key="1">
    <citation type="submission" date="2019-02" db="EMBL/GenBank/DDBJ databases">
        <title>Draft genome of the type strain Pelomonas aquatica CCUG 52575T.</title>
        <authorList>
            <person name="Gomila M."/>
            <person name="Lalucat J."/>
        </authorList>
    </citation>
    <scope>NUCLEOTIDE SEQUENCE</scope>
    <source>
        <strain evidence="1">CCUG 52575</strain>
    </source>
</reference>
<dbReference type="RefSeq" id="WP_268149352.1">
    <property type="nucleotide sequence ID" value="NZ_JAPPUW010000006.1"/>
</dbReference>
<protein>
    <submittedName>
        <fullName evidence="1">Uncharacterized protein</fullName>
    </submittedName>
</protein>
<dbReference type="EMBL" id="SGUG01000004">
    <property type="protein sequence ID" value="MDG0861532.1"/>
    <property type="molecule type" value="Genomic_DNA"/>
</dbReference>
<accession>A0A9X4LDK7</accession>
<comment type="caution">
    <text evidence="1">The sequence shown here is derived from an EMBL/GenBank/DDBJ whole genome shotgun (WGS) entry which is preliminary data.</text>
</comment>
<evidence type="ECO:0000313" key="2">
    <source>
        <dbReference type="Proteomes" id="UP001152766"/>
    </source>
</evidence>
<sequence length="213" mass="23713">MPGKNPFAGWQQEKLKRREALIREFLAYMGKKRMKCEYITDLADMVAKHIAEREGANCNRATLLRNKRYKALLLTYMATSLGGGTSAINPKGIEDPKAGALLLAAELGVENLRREVGRLKAYIAELESAKSKSIAESSPEDTSQAVVDELRLKLVQTSQALLAVLHHFDGLLTADRDANRILDATTRPPKVVVDSKLATPFFEWLHLNRDIGR</sequence>
<dbReference type="Proteomes" id="UP001152766">
    <property type="component" value="Unassembled WGS sequence"/>
</dbReference>
<evidence type="ECO:0000313" key="1">
    <source>
        <dbReference type="EMBL" id="MDG0861532.1"/>
    </source>
</evidence>
<keyword evidence="2" id="KW-1185">Reference proteome</keyword>